<evidence type="ECO:0000256" key="10">
    <source>
        <dbReference type="SAM" id="MobiDB-lite"/>
    </source>
</evidence>
<dbReference type="InterPro" id="IPR050866">
    <property type="entry name" value="CNG_cation_channel"/>
</dbReference>
<dbReference type="GO" id="GO:0044877">
    <property type="term" value="F:protein-containing complex binding"/>
    <property type="evidence" value="ECO:0007669"/>
    <property type="project" value="TreeGrafter"/>
</dbReference>
<dbReference type="PROSITE" id="PS00889">
    <property type="entry name" value="CNMP_BINDING_2"/>
    <property type="match status" value="1"/>
</dbReference>
<organism evidence="12 13">
    <name type="scientific">Parthenolecanium corni</name>
    <dbReference type="NCBI Taxonomy" id="536013"/>
    <lineage>
        <taxon>Eukaryota</taxon>
        <taxon>Metazoa</taxon>
        <taxon>Ecdysozoa</taxon>
        <taxon>Arthropoda</taxon>
        <taxon>Hexapoda</taxon>
        <taxon>Insecta</taxon>
        <taxon>Pterygota</taxon>
        <taxon>Neoptera</taxon>
        <taxon>Paraneoptera</taxon>
        <taxon>Hemiptera</taxon>
        <taxon>Sternorrhyncha</taxon>
        <taxon>Coccoidea</taxon>
        <taxon>Coccidae</taxon>
        <taxon>Parthenolecanium</taxon>
    </lineage>
</organism>
<keyword evidence="9" id="KW-0175">Coiled coil</keyword>
<keyword evidence="6" id="KW-0472">Membrane</keyword>
<dbReference type="Pfam" id="PF00027">
    <property type="entry name" value="cNMP_binding"/>
    <property type="match status" value="1"/>
</dbReference>
<evidence type="ECO:0000256" key="8">
    <source>
        <dbReference type="ARBA" id="ARBA00023303"/>
    </source>
</evidence>
<evidence type="ECO:0000256" key="9">
    <source>
        <dbReference type="SAM" id="Coils"/>
    </source>
</evidence>
<dbReference type="GO" id="GO:0005886">
    <property type="term" value="C:plasma membrane"/>
    <property type="evidence" value="ECO:0007669"/>
    <property type="project" value="TreeGrafter"/>
</dbReference>
<reference evidence="12 13" key="1">
    <citation type="submission" date="2024-03" db="EMBL/GenBank/DDBJ databases">
        <title>Adaptation during the transition from Ophiocordyceps entomopathogen to insect associate is accompanied by gene loss and intensified selection.</title>
        <authorList>
            <person name="Ward C.M."/>
            <person name="Onetto C.A."/>
            <person name="Borneman A.R."/>
        </authorList>
    </citation>
    <scope>NUCLEOTIDE SEQUENCE [LARGE SCALE GENOMIC DNA]</scope>
    <source>
        <strain evidence="12">AWRI1</strain>
        <tissue evidence="12">Single Adult Female</tissue>
    </source>
</reference>
<feature type="domain" description="Cyclic nucleotide-binding" evidence="11">
    <location>
        <begin position="43"/>
        <end position="115"/>
    </location>
</feature>
<dbReference type="GO" id="GO:0005222">
    <property type="term" value="F:intracellularly cAMP-activated cation channel activity"/>
    <property type="evidence" value="ECO:0007669"/>
    <property type="project" value="TreeGrafter"/>
</dbReference>
<dbReference type="AlphaFoldDB" id="A0AAN9TE83"/>
<feature type="region of interest" description="Disordered" evidence="10">
    <location>
        <begin position="218"/>
        <end position="244"/>
    </location>
</feature>
<protein>
    <recommendedName>
        <fullName evidence="11">Cyclic nucleotide-binding domain-containing protein</fullName>
    </recommendedName>
</protein>
<dbReference type="CDD" id="cd00038">
    <property type="entry name" value="CAP_ED"/>
    <property type="match status" value="1"/>
</dbReference>
<dbReference type="InterPro" id="IPR014710">
    <property type="entry name" value="RmlC-like_jellyroll"/>
</dbReference>
<dbReference type="GO" id="GO:0005223">
    <property type="term" value="F:intracellularly cGMP-activated cation channel activity"/>
    <property type="evidence" value="ECO:0007669"/>
    <property type="project" value="TreeGrafter"/>
</dbReference>
<dbReference type="EMBL" id="JBBCAQ010000034">
    <property type="protein sequence ID" value="KAK7580434.1"/>
    <property type="molecule type" value="Genomic_DNA"/>
</dbReference>
<dbReference type="Gene3D" id="2.60.120.10">
    <property type="entry name" value="Jelly Rolls"/>
    <property type="match status" value="1"/>
</dbReference>
<evidence type="ECO:0000259" key="11">
    <source>
        <dbReference type="PROSITE" id="PS50042"/>
    </source>
</evidence>
<keyword evidence="13" id="KW-1185">Reference proteome</keyword>
<evidence type="ECO:0000256" key="4">
    <source>
        <dbReference type="ARBA" id="ARBA00022989"/>
    </source>
</evidence>
<proteinExistence type="predicted"/>
<comment type="subcellular location">
    <subcellularLocation>
        <location evidence="1">Membrane</location>
        <topology evidence="1">Multi-pass membrane protein</topology>
    </subcellularLocation>
</comment>
<dbReference type="SUPFAM" id="SSF51206">
    <property type="entry name" value="cAMP-binding domain-like"/>
    <property type="match status" value="1"/>
</dbReference>
<dbReference type="PROSITE" id="PS50042">
    <property type="entry name" value="CNMP_BINDING_3"/>
    <property type="match status" value="1"/>
</dbReference>
<comment type="caution">
    <text evidence="12">The sequence shown here is derived from an EMBL/GenBank/DDBJ whole genome shotgun (WGS) entry which is preliminary data.</text>
</comment>
<evidence type="ECO:0000256" key="2">
    <source>
        <dbReference type="ARBA" id="ARBA00022448"/>
    </source>
</evidence>
<evidence type="ECO:0000256" key="3">
    <source>
        <dbReference type="ARBA" id="ARBA00022692"/>
    </source>
</evidence>
<dbReference type="PANTHER" id="PTHR45638:SF4">
    <property type="entry name" value="CYCLIC NUCLEOTIDE-BINDING DOMAIN-CONTAINING PROTEIN"/>
    <property type="match status" value="1"/>
</dbReference>
<evidence type="ECO:0000313" key="12">
    <source>
        <dbReference type="EMBL" id="KAK7580434.1"/>
    </source>
</evidence>
<gene>
    <name evidence="12" type="ORF">V9T40_001063</name>
</gene>
<keyword evidence="8" id="KW-0407">Ion channel</keyword>
<accession>A0AAN9TE83</accession>
<name>A0AAN9TE83_9HEMI</name>
<dbReference type="SMART" id="SM00100">
    <property type="entry name" value="cNMP"/>
    <property type="match status" value="1"/>
</dbReference>
<feature type="compositionally biased region" description="Basic and acidic residues" evidence="10">
    <location>
        <begin position="226"/>
        <end position="240"/>
    </location>
</feature>
<dbReference type="GO" id="GO:0030553">
    <property type="term" value="F:cGMP binding"/>
    <property type="evidence" value="ECO:0007669"/>
    <property type="project" value="TreeGrafter"/>
</dbReference>
<dbReference type="GO" id="GO:0017071">
    <property type="term" value="C:intracellular cyclic nucleotide activated cation channel complex"/>
    <property type="evidence" value="ECO:0007669"/>
    <property type="project" value="TreeGrafter"/>
</dbReference>
<dbReference type="InterPro" id="IPR000595">
    <property type="entry name" value="cNMP-bd_dom"/>
</dbReference>
<dbReference type="Proteomes" id="UP001367676">
    <property type="component" value="Unassembled WGS sequence"/>
</dbReference>
<dbReference type="InterPro" id="IPR018488">
    <property type="entry name" value="cNMP-bd_CS"/>
</dbReference>
<keyword evidence="4" id="KW-1133">Transmembrane helix</keyword>
<evidence type="ECO:0000313" key="13">
    <source>
        <dbReference type="Proteomes" id="UP001367676"/>
    </source>
</evidence>
<keyword evidence="5" id="KW-0406">Ion transport</keyword>
<dbReference type="InterPro" id="IPR018490">
    <property type="entry name" value="cNMP-bd_dom_sf"/>
</dbReference>
<dbReference type="PANTHER" id="PTHR45638">
    <property type="entry name" value="CYCLIC NUCLEOTIDE-GATED CATION CHANNEL SUBUNIT A"/>
    <property type="match status" value="1"/>
</dbReference>
<sequence>MHRFLFIYGYFPSYGPTVEGVQCYLKPTGGAEVYGAGGENDCEVGKEMYIVSRGRLQVVADDGRTVLATLRAGSYFGEISILNMGTAGNRRTASVRSVGYSDLFVLSKKDMWDVLKEYPAARVRLEAIATKRLEKYRTDPDPLDVQGLFGRRCKSTPGIIESHDKIPLEDMWISPYTDNLTNLRNINLEALYHPLPTSISKTAPSYKINIPPIGSPLSVRSSGHSSEQEQHTQHLNERNRLTIPPSLPTISQTISDTNVSELNEVVVLKAEISRLQEQLKDVEKQNKFLNEKLTQQQWDMDHRLAEIEMQICRDTSSVGSSIDENERNRESVI</sequence>
<keyword evidence="7" id="KW-1071">Ligand-gated ion channel</keyword>
<keyword evidence="2" id="KW-0813">Transport</keyword>
<feature type="coiled-coil region" evidence="9">
    <location>
        <begin position="258"/>
        <end position="299"/>
    </location>
</feature>
<evidence type="ECO:0000256" key="5">
    <source>
        <dbReference type="ARBA" id="ARBA00023065"/>
    </source>
</evidence>
<keyword evidence="3" id="KW-0812">Transmembrane</keyword>
<evidence type="ECO:0000256" key="1">
    <source>
        <dbReference type="ARBA" id="ARBA00004141"/>
    </source>
</evidence>
<evidence type="ECO:0000256" key="6">
    <source>
        <dbReference type="ARBA" id="ARBA00023136"/>
    </source>
</evidence>
<evidence type="ECO:0000256" key="7">
    <source>
        <dbReference type="ARBA" id="ARBA00023286"/>
    </source>
</evidence>